<keyword evidence="7 8" id="KW-0472">Membrane</keyword>
<feature type="transmembrane region" description="Helical" evidence="8">
    <location>
        <begin position="79"/>
        <end position="99"/>
    </location>
</feature>
<dbReference type="NCBIfam" id="TIGR00912">
    <property type="entry name" value="2A0309"/>
    <property type="match status" value="1"/>
</dbReference>
<dbReference type="eggNOG" id="COG0814">
    <property type="taxonomic scope" value="Bacteria"/>
</dbReference>
<evidence type="ECO:0000256" key="1">
    <source>
        <dbReference type="ARBA" id="ARBA00004141"/>
    </source>
</evidence>
<comment type="similarity">
    <text evidence="2">Belongs to the amino acid-polyamine-organocation (APC) superfamily. Spore germination protein (SGP) (TC 2.A.3.9) family.</text>
</comment>
<reference evidence="9 10" key="1">
    <citation type="submission" date="2015-11" db="EMBL/GenBank/DDBJ databases">
        <authorList>
            <person name="Hill K.K."/>
            <person name="Shirey T.B."/>
            <person name="Raphael B."/>
            <person name="Daligault H.E."/>
            <person name="Davenport K.W."/>
            <person name="Bruce D.C."/>
            <person name="Foley B.T."/>
            <person name="Johnson S.L."/>
        </authorList>
    </citation>
    <scope>NUCLEOTIDE SEQUENCE [LARGE SCALE GENOMIC DNA]</scope>
    <source>
        <strain evidence="9 10">CDC_1632</strain>
    </source>
</reference>
<evidence type="ECO:0000256" key="6">
    <source>
        <dbReference type="ARBA" id="ARBA00022989"/>
    </source>
</evidence>
<dbReference type="EMBL" id="CP013243">
    <property type="protein sequence ID" value="APH13274.1"/>
    <property type="molecule type" value="Genomic_DNA"/>
</dbReference>
<keyword evidence="6 8" id="KW-1133">Transmembrane helix</keyword>
<keyword evidence="3" id="KW-0813">Transport</keyword>
<feature type="transmembrane region" description="Helical" evidence="8">
    <location>
        <begin position="149"/>
        <end position="171"/>
    </location>
</feature>
<evidence type="ECO:0000256" key="4">
    <source>
        <dbReference type="ARBA" id="ARBA00022544"/>
    </source>
</evidence>
<feature type="transmembrane region" description="Helical" evidence="8">
    <location>
        <begin position="305"/>
        <end position="322"/>
    </location>
</feature>
<evidence type="ECO:0000313" key="9">
    <source>
        <dbReference type="EMBL" id="APH13274.1"/>
    </source>
</evidence>
<evidence type="ECO:0000256" key="5">
    <source>
        <dbReference type="ARBA" id="ARBA00022692"/>
    </source>
</evidence>
<dbReference type="InterPro" id="IPR004761">
    <property type="entry name" value="Spore_GerAB"/>
</dbReference>
<dbReference type="Pfam" id="PF03845">
    <property type="entry name" value="Spore_permease"/>
    <property type="match status" value="1"/>
</dbReference>
<dbReference type="Proteomes" id="UP000182204">
    <property type="component" value="Chromosome"/>
</dbReference>
<evidence type="ECO:0000256" key="3">
    <source>
        <dbReference type="ARBA" id="ARBA00022448"/>
    </source>
</evidence>
<evidence type="ECO:0000313" key="10">
    <source>
        <dbReference type="Proteomes" id="UP000182204"/>
    </source>
</evidence>
<accession>A0A1L3NAX3</accession>
<dbReference type="STRING" id="413999.CBO1978"/>
<feature type="transmembrane region" description="Helical" evidence="8">
    <location>
        <begin position="334"/>
        <end position="354"/>
    </location>
</feature>
<organism evidence="9 10">
    <name type="scientific">Clostridium sporogenes</name>
    <dbReference type="NCBI Taxonomy" id="1509"/>
    <lineage>
        <taxon>Bacteria</taxon>
        <taxon>Bacillati</taxon>
        <taxon>Bacillota</taxon>
        <taxon>Clostridia</taxon>
        <taxon>Eubacteriales</taxon>
        <taxon>Clostridiaceae</taxon>
        <taxon>Clostridium</taxon>
    </lineage>
</organism>
<proteinExistence type="inferred from homology"/>
<feature type="transmembrane region" description="Helical" evidence="8">
    <location>
        <begin position="119"/>
        <end position="137"/>
    </location>
</feature>
<keyword evidence="5 8" id="KW-0812">Transmembrane</keyword>
<gene>
    <name evidence="9" type="ORF">NPD5_44</name>
</gene>
<dbReference type="RefSeq" id="WP_072584109.1">
    <property type="nucleotide sequence ID" value="NZ_CP013243.1"/>
</dbReference>
<dbReference type="AlphaFoldDB" id="A0A1L3NAX3"/>
<evidence type="ECO:0000256" key="8">
    <source>
        <dbReference type="SAM" id="Phobius"/>
    </source>
</evidence>
<evidence type="ECO:0000256" key="7">
    <source>
        <dbReference type="ARBA" id="ARBA00023136"/>
    </source>
</evidence>
<keyword evidence="4" id="KW-0309">Germination</keyword>
<feature type="transmembrane region" description="Helical" evidence="8">
    <location>
        <begin position="220"/>
        <end position="242"/>
    </location>
</feature>
<feature type="transmembrane region" description="Helical" evidence="8">
    <location>
        <begin position="191"/>
        <end position="208"/>
    </location>
</feature>
<dbReference type="Gene3D" id="1.20.1740.10">
    <property type="entry name" value="Amino acid/polyamine transporter I"/>
    <property type="match status" value="1"/>
</dbReference>
<dbReference type="GO" id="GO:0016020">
    <property type="term" value="C:membrane"/>
    <property type="evidence" value="ECO:0007669"/>
    <property type="project" value="UniProtKB-SubCell"/>
</dbReference>
<evidence type="ECO:0000256" key="2">
    <source>
        <dbReference type="ARBA" id="ARBA00007998"/>
    </source>
</evidence>
<feature type="transmembrane region" description="Helical" evidence="8">
    <location>
        <begin position="42"/>
        <end position="63"/>
    </location>
</feature>
<sequence length="369" mass="42128">MNINRDNELTEMQFTLILIGSMMGVGILSLPNDVIKISKQDGWISVLLGSVYPLYIVFIANYLGKNYPKENMLMLSKKFFGKILGTILNLIFILHFIIISTKVASDVSNVLHIYVVQFLNKWSMLIVMYCIIAYAIYGGTKTIGKLNEIIFFSTIIIFFIPLVAIKDANIINLKPYLGSGVLNIIKGVKETVFSYTQIEMILLIYPFLKDSNKIKKCGLKSIIFITLVYFLFTITDILYLGIGASLQFIWPIVTITEAIMIPVINSFRYIFMSLWSLTMFKTICNGYFIAVHELSQLTKKIDERVILLLTIPLMIIISFSYGNITNSKKILGKIMPIYIIYNIIFSTLIALFAWREKSKKDKKLLQPNS</sequence>
<name>A0A1L3NAX3_CLOSG</name>
<dbReference type="GO" id="GO:0009847">
    <property type="term" value="P:spore germination"/>
    <property type="evidence" value="ECO:0007669"/>
    <property type="project" value="InterPro"/>
</dbReference>
<comment type="subcellular location">
    <subcellularLocation>
        <location evidence="1">Membrane</location>
        <topology evidence="1">Multi-pass membrane protein</topology>
    </subcellularLocation>
</comment>
<dbReference type="PANTHER" id="PTHR34975">
    <property type="entry name" value="SPORE GERMINATION PROTEIN A2"/>
    <property type="match status" value="1"/>
</dbReference>
<dbReference type="PANTHER" id="PTHR34975:SF2">
    <property type="entry name" value="SPORE GERMINATION PROTEIN A2"/>
    <property type="match status" value="1"/>
</dbReference>
<feature type="transmembrane region" description="Helical" evidence="8">
    <location>
        <begin position="12"/>
        <end position="30"/>
    </location>
</feature>
<protein>
    <submittedName>
        <fullName evidence="9">Spore germination family protein</fullName>
    </submittedName>
</protein>
<feature type="transmembrane region" description="Helical" evidence="8">
    <location>
        <begin position="248"/>
        <end position="271"/>
    </location>
</feature>